<proteinExistence type="inferred from homology"/>
<feature type="domain" description="Ketoreductase" evidence="3">
    <location>
        <begin position="2"/>
        <end position="182"/>
    </location>
</feature>
<dbReference type="SUPFAM" id="SSF51735">
    <property type="entry name" value="NAD(P)-binding Rossmann-fold domains"/>
    <property type="match status" value="1"/>
</dbReference>
<dbReference type="GO" id="GO:0016491">
    <property type="term" value="F:oxidoreductase activity"/>
    <property type="evidence" value="ECO:0007669"/>
    <property type="project" value="UniProtKB-KW"/>
</dbReference>
<sequence>MGWVFVSGGTRGIGAGIVRALATAGHPVAFTYAASDAAARALEDELSGTAQWCRGYRCDMADRNAVEQLARELLSTRGAPYALVNNVGITRDALLLNMDDGHWGDVLRTNLDSAYHASRAFVNSMIEAGDGCIINMSSVTGIKGNPGQANYAATKAALIGMTRSLAVELGRFNIRVNAVAPGVIATEMTANLNEMQLKKLASGIPLRRLGSVEEIAANVAFLLSPASRYTTGQTFVIDGGLTA</sequence>
<dbReference type="NCBIfam" id="NF009466">
    <property type="entry name" value="PRK12826.1-2"/>
    <property type="match status" value="1"/>
</dbReference>
<dbReference type="RefSeq" id="WP_133592537.1">
    <property type="nucleotide sequence ID" value="NZ_SNVV01000011.1"/>
</dbReference>
<dbReference type="FunFam" id="3.40.50.720:FF:000173">
    <property type="entry name" value="3-oxoacyl-[acyl-carrier protein] reductase"/>
    <property type="match status" value="1"/>
</dbReference>
<comment type="similarity">
    <text evidence="1">Belongs to the short-chain dehydrogenases/reductases (SDR) family.</text>
</comment>
<dbReference type="InterPro" id="IPR002347">
    <property type="entry name" value="SDR_fam"/>
</dbReference>
<dbReference type="Pfam" id="PF13561">
    <property type="entry name" value="adh_short_C2"/>
    <property type="match status" value="1"/>
</dbReference>
<evidence type="ECO:0000259" key="3">
    <source>
        <dbReference type="SMART" id="SM00822"/>
    </source>
</evidence>
<evidence type="ECO:0000256" key="2">
    <source>
        <dbReference type="ARBA" id="ARBA00023002"/>
    </source>
</evidence>
<dbReference type="InterPro" id="IPR036291">
    <property type="entry name" value="NAD(P)-bd_dom_sf"/>
</dbReference>
<keyword evidence="5" id="KW-1185">Reference proteome</keyword>
<evidence type="ECO:0000313" key="4">
    <source>
        <dbReference type="EMBL" id="TDN49546.1"/>
    </source>
</evidence>
<dbReference type="PANTHER" id="PTHR42879:SF2">
    <property type="entry name" value="3-OXOACYL-[ACYL-CARRIER-PROTEIN] REDUCTASE FABG"/>
    <property type="match status" value="1"/>
</dbReference>
<dbReference type="InterPro" id="IPR057326">
    <property type="entry name" value="KR_dom"/>
</dbReference>
<dbReference type="PRINTS" id="PR00081">
    <property type="entry name" value="GDHRDH"/>
</dbReference>
<dbReference type="Gene3D" id="3.40.50.720">
    <property type="entry name" value="NAD(P)-binding Rossmann-like Domain"/>
    <property type="match status" value="1"/>
</dbReference>
<keyword evidence="2" id="KW-0560">Oxidoreductase</keyword>
<dbReference type="EMBL" id="SNVV01000011">
    <property type="protein sequence ID" value="TDN49546.1"/>
    <property type="molecule type" value="Genomic_DNA"/>
</dbReference>
<dbReference type="SMART" id="SM00822">
    <property type="entry name" value="PKS_KR"/>
    <property type="match status" value="1"/>
</dbReference>
<gene>
    <name evidence="4" type="ORF">C7389_11124</name>
</gene>
<dbReference type="AlphaFoldDB" id="A0A4R6DW86"/>
<comment type="caution">
    <text evidence="4">The sequence shown here is derived from an EMBL/GenBank/DDBJ whole genome shotgun (WGS) entry which is preliminary data.</text>
</comment>
<dbReference type="PANTHER" id="PTHR42879">
    <property type="entry name" value="3-OXOACYL-(ACYL-CARRIER-PROTEIN) REDUCTASE"/>
    <property type="match status" value="1"/>
</dbReference>
<protein>
    <submittedName>
        <fullName evidence="4">3-oxoacyl-[acyl-carrier protein] reductase</fullName>
    </submittedName>
</protein>
<reference evidence="4 5" key="1">
    <citation type="submission" date="2019-03" db="EMBL/GenBank/DDBJ databases">
        <title>Genomic Encyclopedia of Type Strains, Phase IV (KMG-IV): sequencing the most valuable type-strain genomes for metagenomic binning, comparative biology and taxonomic classification.</title>
        <authorList>
            <person name="Goeker M."/>
        </authorList>
    </citation>
    <scope>NUCLEOTIDE SEQUENCE [LARGE SCALE GENOMIC DNA]</scope>
    <source>
        <strain evidence="4 5">DSM 12121</strain>
    </source>
</reference>
<accession>A0A4R6DW86</accession>
<dbReference type="PROSITE" id="PS00061">
    <property type="entry name" value="ADH_SHORT"/>
    <property type="match status" value="1"/>
</dbReference>
<name>A0A4R6DW86_9RHOO</name>
<dbReference type="GO" id="GO:0032787">
    <property type="term" value="P:monocarboxylic acid metabolic process"/>
    <property type="evidence" value="ECO:0007669"/>
    <property type="project" value="UniProtKB-ARBA"/>
</dbReference>
<dbReference type="InterPro" id="IPR020904">
    <property type="entry name" value="Sc_DH/Rdtase_CS"/>
</dbReference>
<organism evidence="4 5">
    <name type="scientific">Azoarcus indigens</name>
    <dbReference type="NCBI Taxonomy" id="29545"/>
    <lineage>
        <taxon>Bacteria</taxon>
        <taxon>Pseudomonadati</taxon>
        <taxon>Pseudomonadota</taxon>
        <taxon>Betaproteobacteria</taxon>
        <taxon>Rhodocyclales</taxon>
        <taxon>Zoogloeaceae</taxon>
        <taxon>Azoarcus</taxon>
    </lineage>
</organism>
<dbReference type="InterPro" id="IPR050259">
    <property type="entry name" value="SDR"/>
</dbReference>
<dbReference type="Proteomes" id="UP000295129">
    <property type="component" value="Unassembled WGS sequence"/>
</dbReference>
<evidence type="ECO:0000256" key="1">
    <source>
        <dbReference type="ARBA" id="ARBA00006484"/>
    </source>
</evidence>
<dbReference type="PRINTS" id="PR00080">
    <property type="entry name" value="SDRFAMILY"/>
</dbReference>
<evidence type="ECO:0000313" key="5">
    <source>
        <dbReference type="Proteomes" id="UP000295129"/>
    </source>
</evidence>
<dbReference type="OrthoDB" id="8557335at2"/>